<sequence>MDAHVTDTGTTTADEAPAPAPAPPPAPRRRRWLRWVALGTSVLVLAATGVGWALYQKLNGNIRTDRDTAEELARHENERPAAAGGEVQNILLLGSDSRDGANAEYGRGGTERADTTILLHLPADRSDATAVSLPRDLMVDIPGCSRPDGGTTRPQFAQFNWAFEYGGAACTIRTVERLTGIRVDHHLIVDFSGFKELVDALGGVEVCLREEVHDQDAHLDLDAGRQTLYGADALGFVRARKSFDGSDTQRIERQQQFLGSLVKKTRSNGVLLNPAKLYPVLNAATSALTADTGLDSLRELYDLVRSLREIPEEQVRFLTVPRRPYAQDGNRDELVQPAADRLFTLLRDDLPVPVDDEPDADGSAGEGADDTSPSPGPTPTYRGTTAARDVCTQEGAGNGAN</sequence>
<dbReference type="Pfam" id="PF03816">
    <property type="entry name" value="LytR_cpsA_psr"/>
    <property type="match status" value="1"/>
</dbReference>
<dbReference type="NCBIfam" id="TIGR00350">
    <property type="entry name" value="lytR_cpsA_psr"/>
    <property type="match status" value="1"/>
</dbReference>
<accession>A0A345XQI3</accession>
<gene>
    <name evidence="5" type="ORF">DVA86_15760</name>
</gene>
<reference evidence="5 6" key="1">
    <citation type="submission" date="2018-07" db="EMBL/GenBank/DDBJ databases">
        <title>Draft genome of the type strain Streptomyces armeniacus ATCC 15676.</title>
        <authorList>
            <person name="Labana P."/>
            <person name="Gosse J.T."/>
            <person name="Boddy C.N."/>
        </authorList>
    </citation>
    <scope>NUCLEOTIDE SEQUENCE [LARGE SCALE GENOMIC DNA]</scope>
    <source>
        <strain evidence="5 6">ATCC 15676</strain>
    </source>
</reference>
<feature type="transmembrane region" description="Helical" evidence="3">
    <location>
        <begin position="35"/>
        <end position="55"/>
    </location>
</feature>
<feature type="region of interest" description="Disordered" evidence="2">
    <location>
        <begin position="1"/>
        <end position="27"/>
    </location>
</feature>
<keyword evidence="3" id="KW-0812">Transmembrane</keyword>
<dbReference type="AlphaFoldDB" id="A0A345XQI3"/>
<feature type="domain" description="Cell envelope-related transcriptional attenuator" evidence="4">
    <location>
        <begin position="112"/>
        <end position="266"/>
    </location>
</feature>
<dbReference type="PANTHER" id="PTHR33392:SF6">
    <property type="entry name" value="POLYISOPRENYL-TEICHOIC ACID--PEPTIDOGLYCAN TEICHOIC ACID TRANSFERASE TAGU"/>
    <property type="match status" value="1"/>
</dbReference>
<dbReference type="InterPro" id="IPR004474">
    <property type="entry name" value="LytR_CpsA_psr"/>
</dbReference>
<name>A0A345XQI3_9ACTN</name>
<comment type="similarity">
    <text evidence="1">Belongs to the LytR/CpsA/Psr (LCP) family.</text>
</comment>
<protein>
    <submittedName>
        <fullName evidence="5">LytR family transcriptional regulator</fullName>
    </submittedName>
</protein>
<keyword evidence="3" id="KW-0472">Membrane</keyword>
<evidence type="ECO:0000313" key="6">
    <source>
        <dbReference type="Proteomes" id="UP000254425"/>
    </source>
</evidence>
<dbReference type="PANTHER" id="PTHR33392">
    <property type="entry name" value="POLYISOPRENYL-TEICHOIC ACID--PEPTIDOGLYCAN TEICHOIC ACID TRANSFERASE TAGU"/>
    <property type="match status" value="1"/>
</dbReference>
<feature type="compositionally biased region" description="Low complexity" evidence="2">
    <location>
        <begin position="379"/>
        <end position="388"/>
    </location>
</feature>
<dbReference type="Proteomes" id="UP000254425">
    <property type="component" value="Chromosome"/>
</dbReference>
<evidence type="ECO:0000256" key="1">
    <source>
        <dbReference type="ARBA" id="ARBA00006068"/>
    </source>
</evidence>
<dbReference type="InterPro" id="IPR050922">
    <property type="entry name" value="LytR/CpsA/Psr_CW_biosynth"/>
</dbReference>
<evidence type="ECO:0000256" key="3">
    <source>
        <dbReference type="SAM" id="Phobius"/>
    </source>
</evidence>
<keyword evidence="6" id="KW-1185">Reference proteome</keyword>
<dbReference type="KEGG" id="sarm:DVA86_15760"/>
<proteinExistence type="inferred from homology"/>
<dbReference type="EMBL" id="CP031320">
    <property type="protein sequence ID" value="AXK33899.1"/>
    <property type="molecule type" value="Genomic_DNA"/>
</dbReference>
<organism evidence="5 6">
    <name type="scientific">Streptomyces armeniacus</name>
    <dbReference type="NCBI Taxonomy" id="83291"/>
    <lineage>
        <taxon>Bacteria</taxon>
        <taxon>Bacillati</taxon>
        <taxon>Actinomycetota</taxon>
        <taxon>Actinomycetes</taxon>
        <taxon>Kitasatosporales</taxon>
        <taxon>Streptomycetaceae</taxon>
        <taxon>Streptomyces</taxon>
    </lineage>
</organism>
<dbReference type="Gene3D" id="3.40.630.190">
    <property type="entry name" value="LCP protein"/>
    <property type="match status" value="1"/>
</dbReference>
<keyword evidence="3" id="KW-1133">Transmembrane helix</keyword>
<evidence type="ECO:0000256" key="2">
    <source>
        <dbReference type="SAM" id="MobiDB-lite"/>
    </source>
</evidence>
<feature type="region of interest" description="Disordered" evidence="2">
    <location>
        <begin position="346"/>
        <end position="401"/>
    </location>
</feature>
<evidence type="ECO:0000259" key="4">
    <source>
        <dbReference type="Pfam" id="PF03816"/>
    </source>
</evidence>
<evidence type="ECO:0000313" key="5">
    <source>
        <dbReference type="EMBL" id="AXK33899.1"/>
    </source>
</evidence>